<dbReference type="PANTHER" id="PTHR47959">
    <property type="entry name" value="ATP-DEPENDENT RNA HELICASE RHLE-RELATED"/>
    <property type="match status" value="1"/>
</dbReference>
<dbReference type="CDD" id="cd18787">
    <property type="entry name" value="SF2_C_DEAD"/>
    <property type="match status" value="1"/>
</dbReference>
<dbReference type="GO" id="GO:0005524">
    <property type="term" value="F:ATP binding"/>
    <property type="evidence" value="ECO:0007669"/>
    <property type="project" value="UniProtKB-KW"/>
</dbReference>
<dbReference type="GO" id="GO:0005829">
    <property type="term" value="C:cytosol"/>
    <property type="evidence" value="ECO:0007669"/>
    <property type="project" value="TreeGrafter"/>
</dbReference>
<evidence type="ECO:0000256" key="10">
    <source>
        <dbReference type="SAM" id="MobiDB-lite"/>
    </source>
</evidence>
<keyword evidence="1" id="KW-0963">Cytoplasm</keyword>
<comment type="caution">
    <text evidence="14">The sequence shown here is derived from an EMBL/GenBank/DDBJ whole genome shotgun (WGS) entry which is preliminary data.</text>
</comment>
<name>Q1JY05_DESA6</name>
<dbReference type="InterPro" id="IPR014014">
    <property type="entry name" value="RNA_helicase_DEAD_Q_motif"/>
</dbReference>
<dbReference type="EMBL" id="AAEW02000013">
    <property type="protein sequence ID" value="EAT15191.1"/>
    <property type="molecule type" value="Genomic_DNA"/>
</dbReference>
<evidence type="ECO:0000313" key="14">
    <source>
        <dbReference type="EMBL" id="EAT15191.1"/>
    </source>
</evidence>
<dbReference type="Gene3D" id="3.40.50.300">
    <property type="entry name" value="P-loop containing nucleotide triphosphate hydrolases"/>
    <property type="match status" value="2"/>
</dbReference>
<dbReference type="InterPro" id="IPR001650">
    <property type="entry name" value="Helicase_C-like"/>
</dbReference>
<dbReference type="AlphaFoldDB" id="Q1JY05"/>
<dbReference type="PANTHER" id="PTHR47959:SF10">
    <property type="entry name" value="ATP-DEPENDENT RNA HELICASE RHLB"/>
    <property type="match status" value="1"/>
</dbReference>
<evidence type="ECO:0000256" key="8">
    <source>
        <dbReference type="PROSITE-ProRule" id="PRU00552"/>
    </source>
</evidence>
<dbReference type="RefSeq" id="WP_006001479.1">
    <property type="nucleotide sequence ID" value="NZ_AAEW02000013.1"/>
</dbReference>
<dbReference type="SUPFAM" id="SSF52540">
    <property type="entry name" value="P-loop containing nucleoside triphosphate hydrolases"/>
    <property type="match status" value="1"/>
</dbReference>
<feature type="compositionally biased region" description="Basic residues" evidence="10">
    <location>
        <begin position="416"/>
        <end position="426"/>
    </location>
</feature>
<dbReference type="SMART" id="SM00490">
    <property type="entry name" value="HELICc"/>
    <property type="match status" value="1"/>
</dbReference>
<evidence type="ECO:0000259" key="12">
    <source>
        <dbReference type="PROSITE" id="PS51194"/>
    </source>
</evidence>
<protein>
    <submittedName>
        <fullName evidence="14">DEAD/DEAH box helicase-like</fullName>
    </submittedName>
</protein>
<dbReference type="InterPro" id="IPR011545">
    <property type="entry name" value="DEAD/DEAH_box_helicase_dom"/>
</dbReference>
<dbReference type="OrthoDB" id="9805696at2"/>
<dbReference type="GO" id="GO:0003723">
    <property type="term" value="F:RNA binding"/>
    <property type="evidence" value="ECO:0007669"/>
    <property type="project" value="UniProtKB-KW"/>
</dbReference>
<feature type="short sequence motif" description="Q motif" evidence="8">
    <location>
        <begin position="1"/>
        <end position="29"/>
    </location>
</feature>
<keyword evidence="15" id="KW-1185">Reference proteome</keyword>
<dbReference type="PROSITE" id="PS51194">
    <property type="entry name" value="HELICASE_CTER"/>
    <property type="match status" value="1"/>
</dbReference>
<evidence type="ECO:0000256" key="6">
    <source>
        <dbReference type="ARBA" id="ARBA00022884"/>
    </source>
</evidence>
<evidence type="ECO:0000256" key="3">
    <source>
        <dbReference type="ARBA" id="ARBA00022801"/>
    </source>
</evidence>
<dbReference type="Pfam" id="PF00271">
    <property type="entry name" value="Helicase_C"/>
    <property type="match status" value="1"/>
</dbReference>
<evidence type="ECO:0000256" key="5">
    <source>
        <dbReference type="ARBA" id="ARBA00022840"/>
    </source>
</evidence>
<dbReference type="Pfam" id="PF00270">
    <property type="entry name" value="DEAD"/>
    <property type="match status" value="1"/>
</dbReference>
<comment type="similarity">
    <text evidence="7 9">Belongs to the DEAD box helicase family.</text>
</comment>
<evidence type="ECO:0000256" key="9">
    <source>
        <dbReference type="RuleBase" id="RU000492"/>
    </source>
</evidence>
<dbReference type="HAMAP" id="MF_00661">
    <property type="entry name" value="DEAD_helicase_RhlB"/>
    <property type="match status" value="1"/>
</dbReference>
<dbReference type="PROSITE" id="PS51195">
    <property type="entry name" value="Q_MOTIF"/>
    <property type="match status" value="1"/>
</dbReference>
<dbReference type="PROSITE" id="PS51192">
    <property type="entry name" value="HELICASE_ATP_BIND_1"/>
    <property type="match status" value="1"/>
</dbReference>
<dbReference type="InterPro" id="IPR023554">
    <property type="entry name" value="RNA_helicase_ATP-dep_RhlB"/>
</dbReference>
<dbReference type="PROSITE" id="PS00039">
    <property type="entry name" value="DEAD_ATP_HELICASE"/>
    <property type="match status" value="1"/>
</dbReference>
<evidence type="ECO:0000256" key="7">
    <source>
        <dbReference type="ARBA" id="ARBA00038437"/>
    </source>
</evidence>
<organism evidence="14 15">
    <name type="scientific">Desulfuromonas acetoxidans (strain DSM 684 / 11070)</name>
    <dbReference type="NCBI Taxonomy" id="281689"/>
    <lineage>
        <taxon>Bacteria</taxon>
        <taxon>Pseudomonadati</taxon>
        <taxon>Thermodesulfobacteriota</taxon>
        <taxon>Desulfuromonadia</taxon>
        <taxon>Desulfuromonadales</taxon>
        <taxon>Desulfuromonadaceae</taxon>
        <taxon>Desulfuromonas</taxon>
    </lineage>
</organism>
<reference evidence="14" key="2">
    <citation type="submission" date="2006-05" db="EMBL/GenBank/DDBJ databases">
        <title>Sequencing of the draft genome and assembly of Desulfuromonas acetoxidans DSM 684.</title>
        <authorList>
            <consortium name="US DOE Joint Genome Institute (JGI-PGF)"/>
            <person name="Copeland A."/>
            <person name="Lucas S."/>
            <person name="Lapidus A."/>
            <person name="Barry K."/>
            <person name="Detter J.C."/>
            <person name="Glavina del Rio T."/>
            <person name="Hammon N."/>
            <person name="Israni S."/>
            <person name="Dalin E."/>
            <person name="Tice H."/>
            <person name="Bruce D."/>
            <person name="Pitluck S."/>
            <person name="Richardson P."/>
        </authorList>
    </citation>
    <scope>NUCLEOTIDE SEQUENCE [LARGE SCALE GENOMIC DNA]</scope>
    <source>
        <strain evidence="14">DSM 684</strain>
    </source>
</reference>
<evidence type="ECO:0000256" key="2">
    <source>
        <dbReference type="ARBA" id="ARBA00022741"/>
    </source>
</evidence>
<dbReference type="GO" id="GO:0003724">
    <property type="term" value="F:RNA helicase activity"/>
    <property type="evidence" value="ECO:0007669"/>
    <property type="project" value="InterPro"/>
</dbReference>
<dbReference type="Proteomes" id="UP000005695">
    <property type="component" value="Unassembled WGS sequence"/>
</dbReference>
<keyword evidence="3 9" id="KW-0378">Hydrolase</keyword>
<reference evidence="14" key="1">
    <citation type="submission" date="2006-05" db="EMBL/GenBank/DDBJ databases">
        <title>Annotation of the draft genome assembly of Desulfuromonas acetoxidans DSM 684.</title>
        <authorList>
            <consortium name="US DOE Joint Genome Institute (JGI-ORNL)"/>
            <person name="Larimer F."/>
            <person name="Land M."/>
            <person name="Hauser L."/>
        </authorList>
    </citation>
    <scope>NUCLEOTIDE SEQUENCE [LARGE SCALE GENOMIC DNA]</scope>
    <source>
        <strain evidence="14">DSM 684</strain>
    </source>
</reference>
<keyword evidence="2 9" id="KW-0547">Nucleotide-binding</keyword>
<evidence type="ECO:0000259" key="11">
    <source>
        <dbReference type="PROSITE" id="PS51192"/>
    </source>
</evidence>
<dbReference type="InterPro" id="IPR000629">
    <property type="entry name" value="RNA-helicase_DEAD-box_CS"/>
</dbReference>
<evidence type="ECO:0000259" key="13">
    <source>
        <dbReference type="PROSITE" id="PS51195"/>
    </source>
</evidence>
<keyword evidence="4 9" id="KW-0347">Helicase</keyword>
<feature type="domain" description="DEAD-box RNA helicase Q" evidence="13">
    <location>
        <begin position="1"/>
        <end position="29"/>
    </location>
</feature>
<feature type="domain" description="Helicase ATP-binding" evidence="11">
    <location>
        <begin position="32"/>
        <end position="208"/>
    </location>
</feature>
<proteinExistence type="inferred from homology"/>
<feature type="compositionally biased region" description="Basic residues" evidence="10">
    <location>
        <begin position="384"/>
        <end position="395"/>
    </location>
</feature>
<sequence>MRFDTLNLPELVQQGVVQLGFSELTPVQEQAIPLALNGRDIAAQAQTGTGKTAAFLIALYTRLLNNPQPTSENPRALIMAPTRELVVQICEDAKGLVPDSPLTIHPVYGGVDYDRQRQAFGKGVDIVVATPGRLIDYAKQKVFSFKRIEVLVIDEADRMFDMGFISDLRFILRRLPSYDKRQTMLFSATLSPRVMELAYDFMNEAEKVQIEPEQVTAERVEQIVYHVGAKEKIPLLLGLLNGRMADGRVMVFANTKRDTDYVTRVLQANDVKAAQISGDISQVKRMRILSEFKEGKVQVLVATDVASRGIHIEDVTHVVNYDVPQDPEDYVHRIGRTARAGASGLAIMMADEDLVYHLPAIEEYISSSIPSEVPAEELFTWKFKRPARKHKKTPAHSKSPGKGAPKGHSKSGDKPQRRRPRRRKPAGSKPTES</sequence>
<evidence type="ECO:0000256" key="4">
    <source>
        <dbReference type="ARBA" id="ARBA00022806"/>
    </source>
</evidence>
<dbReference type="InterPro" id="IPR044742">
    <property type="entry name" value="DEAD/DEAH_RhlB"/>
</dbReference>
<dbReference type="InterPro" id="IPR027417">
    <property type="entry name" value="P-loop_NTPase"/>
</dbReference>
<gene>
    <name evidence="14" type="ORF">Dace_0561</name>
</gene>
<keyword evidence="6" id="KW-0694">RNA-binding</keyword>
<keyword evidence="5 9" id="KW-0067">ATP-binding</keyword>
<dbReference type="GO" id="GO:0016787">
    <property type="term" value="F:hydrolase activity"/>
    <property type="evidence" value="ECO:0007669"/>
    <property type="project" value="UniProtKB-KW"/>
</dbReference>
<evidence type="ECO:0000313" key="15">
    <source>
        <dbReference type="Proteomes" id="UP000005695"/>
    </source>
</evidence>
<feature type="region of interest" description="Disordered" evidence="10">
    <location>
        <begin position="384"/>
        <end position="433"/>
    </location>
</feature>
<feature type="domain" description="Helicase C-terminal" evidence="12">
    <location>
        <begin position="219"/>
        <end position="380"/>
    </location>
</feature>
<dbReference type="InterPro" id="IPR050079">
    <property type="entry name" value="DEAD_box_RNA_helicase"/>
</dbReference>
<accession>Q1JY05</accession>
<dbReference type="InterPro" id="IPR014001">
    <property type="entry name" value="Helicase_ATP-bd"/>
</dbReference>
<evidence type="ECO:0000256" key="1">
    <source>
        <dbReference type="ARBA" id="ARBA00022490"/>
    </source>
</evidence>
<dbReference type="CDD" id="cd00268">
    <property type="entry name" value="DEADc"/>
    <property type="match status" value="1"/>
</dbReference>
<dbReference type="SMART" id="SM00487">
    <property type="entry name" value="DEXDc"/>
    <property type="match status" value="1"/>
</dbReference>